<dbReference type="Proteomes" id="UP000669133">
    <property type="component" value="Unassembled WGS sequence"/>
</dbReference>
<organism evidence="4 5">
    <name type="scientific">Candida metapsilosis</name>
    <dbReference type="NCBI Taxonomy" id="273372"/>
    <lineage>
        <taxon>Eukaryota</taxon>
        <taxon>Fungi</taxon>
        <taxon>Dikarya</taxon>
        <taxon>Ascomycota</taxon>
        <taxon>Saccharomycotina</taxon>
        <taxon>Pichiomycetes</taxon>
        <taxon>Debaryomycetaceae</taxon>
        <taxon>Candida/Lodderomyces clade</taxon>
        <taxon>Candida</taxon>
    </lineage>
</organism>
<feature type="transmembrane region" description="Helical" evidence="1">
    <location>
        <begin position="694"/>
        <end position="714"/>
    </location>
</feature>
<dbReference type="PANTHER" id="PTHR37994">
    <property type="entry name" value="ARAE_2_N DOMAIN-CONTAINING PROTEIN-RELATED"/>
    <property type="match status" value="1"/>
</dbReference>
<dbReference type="EMBL" id="JAEOAQ010000007">
    <property type="protein sequence ID" value="KAG5417019.1"/>
    <property type="molecule type" value="Genomic_DNA"/>
</dbReference>
<feature type="transmembrane region" description="Helical" evidence="1">
    <location>
        <begin position="749"/>
        <end position="768"/>
    </location>
</feature>
<feature type="transmembrane region" description="Helical" evidence="1">
    <location>
        <begin position="669"/>
        <end position="688"/>
    </location>
</feature>
<dbReference type="GeneID" id="93653281"/>
<evidence type="ECO:0000313" key="5">
    <source>
        <dbReference type="Proteomes" id="UP000669133"/>
    </source>
</evidence>
<reference evidence="4 5" key="1">
    <citation type="submission" date="2020-12" db="EMBL/GenBank/DDBJ databases">
        <title>Effect of drift, selection, and recombination on the evolution of hybrid genomes in Candida yeast pathogens.</title>
        <authorList>
            <person name="Mixao V."/>
            <person name="Ksiezopolska E."/>
            <person name="Saus E."/>
            <person name="Boekhout T."/>
            <person name="Gacser A."/>
            <person name="Gabaldon T."/>
        </authorList>
    </citation>
    <scope>NUCLEOTIDE SEQUENCE [LARGE SCALE GENOMIC DNA]</scope>
    <source>
        <strain evidence="4 5">BP57</strain>
    </source>
</reference>
<feature type="transmembrane region" description="Helical" evidence="1">
    <location>
        <begin position="149"/>
        <end position="168"/>
    </location>
</feature>
<keyword evidence="5" id="KW-1185">Reference proteome</keyword>
<keyword evidence="1" id="KW-1133">Transmembrane helix</keyword>
<dbReference type="Pfam" id="PF10334">
    <property type="entry name" value="BRE4"/>
    <property type="match status" value="1"/>
</dbReference>
<name>A0A8H8D8U0_9ASCO</name>
<proteinExistence type="predicted"/>
<keyword evidence="1" id="KW-0812">Transmembrane</keyword>
<feature type="transmembrane region" description="Helical" evidence="1">
    <location>
        <begin position="775"/>
        <end position="793"/>
    </location>
</feature>
<dbReference type="Pfam" id="PF10337">
    <property type="entry name" value="ArAE_2_N"/>
    <property type="match status" value="1"/>
</dbReference>
<gene>
    <name evidence="4" type="ORF">I9W82_004652</name>
</gene>
<feature type="transmembrane region" description="Helical" evidence="1">
    <location>
        <begin position="123"/>
        <end position="143"/>
    </location>
</feature>
<feature type="transmembrane region" description="Helical" evidence="1">
    <location>
        <begin position="726"/>
        <end position="743"/>
    </location>
</feature>
<dbReference type="InterPro" id="IPR018823">
    <property type="entry name" value="ArAE_2_N"/>
</dbReference>
<comment type="caution">
    <text evidence="4">The sequence shown here is derived from an EMBL/GenBank/DDBJ whole genome shotgun (WGS) entry which is preliminary data.</text>
</comment>
<evidence type="ECO:0008006" key="6">
    <source>
        <dbReference type="Google" id="ProtNLM"/>
    </source>
</evidence>
<evidence type="ECO:0000259" key="3">
    <source>
        <dbReference type="Pfam" id="PF10337"/>
    </source>
</evidence>
<dbReference type="AlphaFoldDB" id="A0A8H8D8U0"/>
<feature type="transmembrane region" description="Helical" evidence="1">
    <location>
        <begin position="813"/>
        <end position="834"/>
    </location>
</feature>
<evidence type="ECO:0000259" key="2">
    <source>
        <dbReference type="Pfam" id="PF10334"/>
    </source>
</evidence>
<dbReference type="PANTHER" id="PTHR37994:SF1">
    <property type="entry name" value="ER TRANSPORTER 6TM N-TERMINAL DOMAIN-CONTAINING PROTEIN"/>
    <property type="match status" value="1"/>
</dbReference>
<feature type="domain" description="DUF2421" evidence="2">
    <location>
        <begin position="834"/>
        <end position="1076"/>
    </location>
</feature>
<dbReference type="RefSeq" id="XP_067546135.1">
    <property type="nucleotide sequence ID" value="XM_067693745.1"/>
</dbReference>
<feature type="domain" description="Putative ER transporter 6TM N-terminal" evidence="3">
    <location>
        <begin position="84"/>
        <end position="556"/>
    </location>
</feature>
<dbReference type="InterPro" id="IPR018820">
    <property type="entry name" value="BRE4-related_DUF2421"/>
</dbReference>
<evidence type="ECO:0000256" key="1">
    <source>
        <dbReference type="SAM" id="Phobius"/>
    </source>
</evidence>
<dbReference type="OrthoDB" id="2274698at2759"/>
<sequence>MVNSRDEEENISLSSISSSAASRVSPTNATYPIPFNPKYEDTSGNDVVCNAYYPEGDNRNIGSTIITEEPTRTKPLWRKALDVVYPYYVLQHLDYKSLQVVSQSWAQLFSAMILSIVPETSQWLGGAPYLVLIVSFIGIAGGASIIQNVLISLAMLIGVLISFVHHVVRSKIINDLHGGITQQELVQNLISEGVCQMGPQLQDCVSDQIFSGRYIKTKVVAITMISIITNTVILGNVRSIHPFWNSCYIIGQIGNVIYSCYGHFSPLYQPLEIGYTVLRPVGCGLLLKFGASFFVFPSTSSFKYIAGTQGVLNQLKQASVKNMRLFKTMKPSAPNFANYKAFKKEMTSIRAKTGPLEVIASTIWLEYSYGRFDVGDVGQFRSLAKNLVTATASYAHFFQLLQERTFFAKDDFRMARRRSTVSSLSHGHAKIYSAFQDSYKKVGEYEHNKRMKTLRHRFLHHGQGNRLLPDEIDEIAKHLTAKLSPLLEVSDKALDVVLEWIGAANNFRFFALAPWEYKKHVAKQKEMADKVKQTKQEILDTLAKFEDIDTLKEMMIDENHSEEWLLFLISQGVLFLQIARHQCENIIKLFDLFIDLDERRPTPTFITYFTKTKYSKPRHLTSDLDADVPDYLHKDIQTRDADNLPPANLFQYIGLYITKIFYFLISDKFWFWIRAGGLICVGAIPYFVRTTAHWYYSIRMVWLVIMIAVSISESTGQTTYVFMSKLIYTFFGCLIGLVCWYISCGNGAGNYYGYGAVSGVIYLYLVFFRHFSVHSTLLPQVLLGVTTILVLGTSWLDASGSKQANVSYGWKPAYLRFIGVVIGLCIGSLTAVLPQPKSSKHIVRQILGSSLSEVGNIHCDIAKFAVKRCNDPTYHILERHDILLARFRYHFMRIASLNKLLVPLKFELPISGYWPESKYLRLQGLIADTVQLYLMMLVAMNELEDPATWVPIIMKRVGFCYSELDAELFSLIHMASDAIKTKDALPKITEANIGLRHMELLSRQWGINKVSLSERFYSSKTVKSNDHSAITDHLDYQKFFSRDGQLNILSLLIGHMIYNRLDEIMIVVKGLVGEMYDLDENILIDDDTEDEEAAEDIETG</sequence>
<protein>
    <recommendedName>
        <fullName evidence="6">ER transporter 6TM N-terminal domain-containing protein</fullName>
    </recommendedName>
</protein>
<accession>A0A8H8D8U0</accession>
<keyword evidence="1" id="KW-0472">Membrane</keyword>
<evidence type="ECO:0000313" key="4">
    <source>
        <dbReference type="EMBL" id="KAG5417019.1"/>
    </source>
</evidence>